<proteinExistence type="inferred from homology"/>
<dbReference type="PANTHER" id="PTHR13231">
    <property type="entry name" value="MITOCHONDRIAL RIBOSOMAL PROTEIN S31"/>
    <property type="match status" value="1"/>
</dbReference>
<evidence type="ECO:0000313" key="10">
    <source>
        <dbReference type="Proteomes" id="UP000053825"/>
    </source>
</evidence>
<evidence type="ECO:0000313" key="9">
    <source>
        <dbReference type="EMBL" id="KOC70047.1"/>
    </source>
</evidence>
<evidence type="ECO:0000256" key="1">
    <source>
        <dbReference type="ARBA" id="ARBA00004173"/>
    </source>
</evidence>
<evidence type="ECO:0000256" key="2">
    <source>
        <dbReference type="ARBA" id="ARBA00011057"/>
    </source>
</evidence>
<evidence type="ECO:0000256" key="5">
    <source>
        <dbReference type="ARBA" id="ARBA00023128"/>
    </source>
</evidence>
<comment type="subcellular location">
    <subcellularLocation>
        <location evidence="1">Mitochondrion</location>
    </subcellularLocation>
</comment>
<dbReference type="InterPro" id="IPR026299">
    <property type="entry name" value="MRP-S31"/>
</dbReference>
<keyword evidence="5" id="KW-0496">Mitochondrion</keyword>
<evidence type="ECO:0000256" key="3">
    <source>
        <dbReference type="ARBA" id="ARBA00022946"/>
    </source>
</evidence>
<evidence type="ECO:0000256" key="4">
    <source>
        <dbReference type="ARBA" id="ARBA00022980"/>
    </source>
</evidence>
<keyword evidence="3" id="KW-0809">Transit peptide</keyword>
<accession>A0A0L7RGE3</accession>
<protein>
    <recommendedName>
        <fullName evidence="7">Small ribosomal subunit protein mS31</fullName>
    </recommendedName>
    <alternativeName>
        <fullName evidence="8">28S ribosomal protein S31, mitochondrial</fullName>
    </alternativeName>
</protein>
<evidence type="ECO:0000256" key="8">
    <source>
        <dbReference type="ARBA" id="ARBA00035363"/>
    </source>
</evidence>
<organism evidence="9 10">
    <name type="scientific">Habropoda laboriosa</name>
    <dbReference type="NCBI Taxonomy" id="597456"/>
    <lineage>
        <taxon>Eukaryota</taxon>
        <taxon>Metazoa</taxon>
        <taxon>Ecdysozoa</taxon>
        <taxon>Arthropoda</taxon>
        <taxon>Hexapoda</taxon>
        <taxon>Insecta</taxon>
        <taxon>Pterygota</taxon>
        <taxon>Neoptera</taxon>
        <taxon>Endopterygota</taxon>
        <taxon>Hymenoptera</taxon>
        <taxon>Apocrita</taxon>
        <taxon>Aculeata</taxon>
        <taxon>Apoidea</taxon>
        <taxon>Anthophila</taxon>
        <taxon>Apidae</taxon>
        <taxon>Habropoda</taxon>
    </lineage>
</organism>
<keyword evidence="10" id="KW-1185">Reference proteome</keyword>
<dbReference type="OrthoDB" id="5989925at2759"/>
<dbReference type="Proteomes" id="UP000053825">
    <property type="component" value="Unassembled WGS sequence"/>
</dbReference>
<dbReference type="Pfam" id="PF15433">
    <property type="entry name" value="MRP-S31"/>
    <property type="match status" value="1"/>
</dbReference>
<comment type="similarity">
    <text evidence="2">Belongs to the mitochondrion-specific ribosomal protein mS31 family.</text>
</comment>
<sequence>VPELKIWNLCEEKELQLITTLFPKNGFEEMIQWTQEGKLWKFPIDNEQGMEKEYNVHFSKHVFLERHLENWCPLKGPIRYFMELVCIGLSKNPYMTIEEKQDHIMWYKDYFNDKRDLLQKLGLVE</sequence>
<dbReference type="GO" id="GO:0003735">
    <property type="term" value="F:structural constituent of ribosome"/>
    <property type="evidence" value="ECO:0007669"/>
    <property type="project" value="InterPro"/>
</dbReference>
<dbReference type="PANTHER" id="PTHR13231:SF3">
    <property type="entry name" value="SMALL RIBOSOMAL SUBUNIT PROTEIN MS31"/>
    <property type="match status" value="1"/>
</dbReference>
<feature type="non-terminal residue" evidence="9">
    <location>
        <position position="1"/>
    </location>
</feature>
<name>A0A0L7RGE3_9HYME</name>
<evidence type="ECO:0000256" key="6">
    <source>
        <dbReference type="ARBA" id="ARBA00023274"/>
    </source>
</evidence>
<evidence type="ECO:0000256" key="7">
    <source>
        <dbReference type="ARBA" id="ARBA00035133"/>
    </source>
</evidence>
<dbReference type="AlphaFoldDB" id="A0A0L7RGE3"/>
<dbReference type="GO" id="GO:0005763">
    <property type="term" value="C:mitochondrial small ribosomal subunit"/>
    <property type="evidence" value="ECO:0007669"/>
    <property type="project" value="InterPro"/>
</dbReference>
<keyword evidence="6" id="KW-0687">Ribonucleoprotein</keyword>
<keyword evidence="4 9" id="KW-0689">Ribosomal protein</keyword>
<gene>
    <name evidence="9" type="ORF">WH47_08308</name>
</gene>
<dbReference type="STRING" id="597456.A0A0L7RGE3"/>
<reference evidence="9 10" key="1">
    <citation type="submission" date="2015-07" db="EMBL/GenBank/DDBJ databases">
        <title>The genome of Habropoda laboriosa.</title>
        <authorList>
            <person name="Pan H."/>
            <person name="Kapheim K."/>
        </authorList>
    </citation>
    <scope>NUCLEOTIDE SEQUENCE [LARGE SCALE GENOMIC DNA]</scope>
    <source>
        <strain evidence="9">0110345459</strain>
    </source>
</reference>
<dbReference type="EMBL" id="KQ414596">
    <property type="protein sequence ID" value="KOC70047.1"/>
    <property type="molecule type" value="Genomic_DNA"/>
</dbReference>